<dbReference type="Pfam" id="PF00060">
    <property type="entry name" value="Lig_chan"/>
    <property type="match status" value="1"/>
</dbReference>
<feature type="transmembrane region" description="Helical" evidence="9">
    <location>
        <begin position="356"/>
        <end position="379"/>
    </location>
</feature>
<feature type="non-terminal residue" evidence="11">
    <location>
        <position position="547"/>
    </location>
</feature>
<dbReference type="GO" id="GO:0005886">
    <property type="term" value="C:plasma membrane"/>
    <property type="evidence" value="ECO:0007669"/>
    <property type="project" value="UniProtKB-SubCell"/>
</dbReference>
<keyword evidence="8" id="KW-0325">Glycoprotein</keyword>
<evidence type="ECO:0000313" key="12">
    <source>
        <dbReference type="Proteomes" id="UP001233999"/>
    </source>
</evidence>
<evidence type="ECO:0000256" key="1">
    <source>
        <dbReference type="ARBA" id="ARBA00004651"/>
    </source>
</evidence>
<dbReference type="Gene3D" id="3.40.190.10">
    <property type="entry name" value="Periplasmic binding protein-like II"/>
    <property type="match status" value="1"/>
</dbReference>
<evidence type="ECO:0000256" key="4">
    <source>
        <dbReference type="ARBA" id="ARBA00022692"/>
    </source>
</evidence>
<dbReference type="InterPro" id="IPR001320">
    <property type="entry name" value="Iontro_rcpt_C"/>
</dbReference>
<organism evidence="11 12">
    <name type="scientific">Diploptera punctata</name>
    <name type="common">Pacific beetle cockroach</name>
    <dbReference type="NCBI Taxonomy" id="6984"/>
    <lineage>
        <taxon>Eukaryota</taxon>
        <taxon>Metazoa</taxon>
        <taxon>Ecdysozoa</taxon>
        <taxon>Arthropoda</taxon>
        <taxon>Hexapoda</taxon>
        <taxon>Insecta</taxon>
        <taxon>Pterygota</taxon>
        <taxon>Neoptera</taxon>
        <taxon>Polyneoptera</taxon>
        <taxon>Dictyoptera</taxon>
        <taxon>Blattodea</taxon>
        <taxon>Blaberoidea</taxon>
        <taxon>Blaberidae</taxon>
        <taxon>Diplopterinae</taxon>
        <taxon>Diploptera</taxon>
    </lineage>
</organism>
<reference evidence="11" key="2">
    <citation type="submission" date="2023-05" db="EMBL/GenBank/DDBJ databases">
        <authorList>
            <person name="Fouks B."/>
        </authorList>
    </citation>
    <scope>NUCLEOTIDE SEQUENCE</scope>
    <source>
        <strain evidence="11">Stay&amp;Tobe</strain>
        <tissue evidence="11">Testes</tissue>
    </source>
</reference>
<keyword evidence="12" id="KW-1185">Reference proteome</keyword>
<comment type="caution">
    <text evidence="11">The sequence shown here is derived from an EMBL/GenBank/DDBJ whole genome shotgun (WGS) entry which is preliminary data.</text>
</comment>
<dbReference type="PANTHER" id="PTHR42643">
    <property type="entry name" value="IONOTROPIC RECEPTOR 20A-RELATED"/>
    <property type="match status" value="1"/>
</dbReference>
<dbReference type="GO" id="GO:0050906">
    <property type="term" value="P:detection of stimulus involved in sensory perception"/>
    <property type="evidence" value="ECO:0007669"/>
    <property type="project" value="UniProtKB-ARBA"/>
</dbReference>
<feature type="non-terminal residue" evidence="11">
    <location>
        <position position="1"/>
    </location>
</feature>
<name>A0AAD8AIC2_DIPPU</name>
<dbReference type="GO" id="GO:0015276">
    <property type="term" value="F:ligand-gated monoatomic ion channel activity"/>
    <property type="evidence" value="ECO:0007669"/>
    <property type="project" value="InterPro"/>
</dbReference>
<dbReference type="EMBL" id="JASPKZ010000828">
    <property type="protein sequence ID" value="KAJ9599191.1"/>
    <property type="molecule type" value="Genomic_DNA"/>
</dbReference>
<evidence type="ECO:0000259" key="10">
    <source>
        <dbReference type="Pfam" id="PF00060"/>
    </source>
</evidence>
<reference evidence="11" key="1">
    <citation type="journal article" date="2023" name="IScience">
        <title>Live-bearing cockroach genome reveals convergent evolutionary mechanisms linked to viviparity in insects and beyond.</title>
        <authorList>
            <person name="Fouks B."/>
            <person name="Harrison M.C."/>
            <person name="Mikhailova A.A."/>
            <person name="Marchal E."/>
            <person name="English S."/>
            <person name="Carruthers M."/>
            <person name="Jennings E.C."/>
            <person name="Chiamaka E.L."/>
            <person name="Frigard R.A."/>
            <person name="Pippel M."/>
            <person name="Attardo G.M."/>
            <person name="Benoit J.B."/>
            <person name="Bornberg-Bauer E."/>
            <person name="Tobe S.S."/>
        </authorList>
    </citation>
    <scope>NUCLEOTIDE SEQUENCE</scope>
    <source>
        <strain evidence="11">Stay&amp;Tobe</strain>
    </source>
</reference>
<feature type="domain" description="Ionotropic glutamate receptor C-terminal" evidence="10">
    <location>
        <begin position="280"/>
        <end position="425"/>
    </location>
</feature>
<gene>
    <name evidence="11" type="ORF">L9F63_010322</name>
</gene>
<evidence type="ECO:0000256" key="3">
    <source>
        <dbReference type="ARBA" id="ARBA00022475"/>
    </source>
</evidence>
<sequence>FEEYAWESLILPAMDAGCLGFIIQTSDVTFIVKTFSRLSHSPKSTYRANRRFLYLPANINPQRELHNVINQLYSQREMDFMPDMVIANLTVQHHLNTTKSHCLLQKGEYIHIELITHKYVGPRPSEFITLDIWTPQDGFKKHANLYPDKLSNLMGKEIIVTSFSYPPVSVVIPNGNSSIYDGLEFHIVKEWAKENNFSWSVIYRPEEGWSVIWDNGSGLGLTGNVASDLVDVGFGAVYLWERDHLYVDYSSIYFTTFLTAVVPKPKLLPGWMVVISPFAVDMWTAMGSAFVFVTAVIYVTSLCSTKLLVTGRGKTVSNEYSTWKGCIFRNLGLLVLQVPSDERDWSTPRFVPMRHLIAWLIFFYFVVTTAYCGGLATVLTVPRYEKPIETPHDMADHNTIWGALDDVFVAFLKDSYDPKMQKVARNNIVENEEYFEKIIPSGEMGFVVEKMQNGHFAMAPFINEQTMQKLRLMKDTYVEGPCAFALRKGSPYMNIINPILRKLRDAGLVLYWEDMTVRNFMSTRDQLAVINSRKGPENTPTQLHLRH</sequence>
<proteinExistence type="inferred from homology"/>
<dbReference type="Gene3D" id="1.10.287.70">
    <property type="match status" value="1"/>
</dbReference>
<accession>A0AAD8AIC2</accession>
<evidence type="ECO:0000313" key="11">
    <source>
        <dbReference type="EMBL" id="KAJ9599191.1"/>
    </source>
</evidence>
<feature type="transmembrane region" description="Helical" evidence="9">
    <location>
        <begin position="282"/>
        <end position="304"/>
    </location>
</feature>
<dbReference type="PANTHER" id="PTHR42643:SF40">
    <property type="entry name" value="IONOTROPIC RECEPTOR 41A-RELATED"/>
    <property type="match status" value="1"/>
</dbReference>
<dbReference type="InterPro" id="IPR052192">
    <property type="entry name" value="Insect_Ionotropic_Sensory_Rcpt"/>
</dbReference>
<keyword evidence="4 9" id="KW-0812">Transmembrane</keyword>
<comment type="similarity">
    <text evidence="2">Belongs to the glutamate-gated ion channel (TC 1.A.10.1) family.</text>
</comment>
<dbReference type="SUPFAM" id="SSF53850">
    <property type="entry name" value="Periplasmic binding protein-like II"/>
    <property type="match status" value="1"/>
</dbReference>
<dbReference type="AlphaFoldDB" id="A0AAD8AIC2"/>
<keyword evidence="7" id="KW-0675">Receptor</keyword>
<evidence type="ECO:0000256" key="9">
    <source>
        <dbReference type="SAM" id="Phobius"/>
    </source>
</evidence>
<comment type="subcellular location">
    <subcellularLocation>
        <location evidence="1">Cell membrane</location>
        <topology evidence="1">Multi-pass membrane protein</topology>
    </subcellularLocation>
</comment>
<dbReference type="Proteomes" id="UP001233999">
    <property type="component" value="Unassembled WGS sequence"/>
</dbReference>
<evidence type="ECO:0000256" key="8">
    <source>
        <dbReference type="ARBA" id="ARBA00023180"/>
    </source>
</evidence>
<protein>
    <recommendedName>
        <fullName evidence="10">Ionotropic glutamate receptor C-terminal domain-containing protein</fullName>
    </recommendedName>
</protein>
<keyword evidence="5 9" id="KW-1133">Transmembrane helix</keyword>
<evidence type="ECO:0000256" key="7">
    <source>
        <dbReference type="ARBA" id="ARBA00023170"/>
    </source>
</evidence>
<evidence type="ECO:0000256" key="2">
    <source>
        <dbReference type="ARBA" id="ARBA00008685"/>
    </source>
</evidence>
<keyword evidence="6 9" id="KW-0472">Membrane</keyword>
<evidence type="ECO:0000256" key="6">
    <source>
        <dbReference type="ARBA" id="ARBA00023136"/>
    </source>
</evidence>
<keyword evidence="3" id="KW-1003">Cell membrane</keyword>
<evidence type="ECO:0000256" key="5">
    <source>
        <dbReference type="ARBA" id="ARBA00022989"/>
    </source>
</evidence>